<dbReference type="InterPro" id="IPR005845">
    <property type="entry name" value="A-D-PHexomutase_a/b/a-II"/>
</dbReference>
<dbReference type="AlphaFoldDB" id="A0A8J8AZL3"/>
<comment type="cofactor">
    <cofactor evidence="1">
        <name>Mg(2+)</name>
        <dbReference type="ChEBI" id="CHEBI:18420"/>
    </cofactor>
</comment>
<evidence type="ECO:0000256" key="5">
    <source>
        <dbReference type="ARBA" id="ARBA00022842"/>
    </source>
</evidence>
<name>A0A8J8AZL3_9GAMM</name>
<dbReference type="InterPro" id="IPR005843">
    <property type="entry name" value="A-D-PHexomutase_C"/>
</dbReference>
<evidence type="ECO:0000256" key="8">
    <source>
        <dbReference type="RuleBase" id="RU004326"/>
    </source>
</evidence>
<evidence type="ECO:0000256" key="7">
    <source>
        <dbReference type="NCBIfam" id="TIGR01132"/>
    </source>
</evidence>
<dbReference type="PANTHER" id="PTHR45745">
    <property type="entry name" value="PHOSPHOMANNOMUTASE 45A"/>
    <property type="match status" value="1"/>
</dbReference>
<dbReference type="InterPro" id="IPR036900">
    <property type="entry name" value="A-D-PHexomutase_C_sf"/>
</dbReference>
<evidence type="ECO:0000259" key="9">
    <source>
        <dbReference type="Pfam" id="PF00408"/>
    </source>
</evidence>
<dbReference type="GO" id="GO:0004614">
    <property type="term" value="F:phosphoglucomutase activity"/>
    <property type="evidence" value="ECO:0007669"/>
    <property type="project" value="UniProtKB-UniRule"/>
</dbReference>
<dbReference type="InterPro" id="IPR016066">
    <property type="entry name" value="A-D-PHexomutase_CS"/>
</dbReference>
<reference evidence="14 15" key="1">
    <citation type="journal article" date="2021" name="Microbiol. Resour. Announc.">
        <title>Draft Genome Sequence of Coralloluteibacterium stylophorae LMG 29479T.</title>
        <authorList>
            <person name="Karlyshev A.V."/>
            <person name="Kudryashova E.B."/>
            <person name="Ariskina E.V."/>
            <person name="Conroy A.P."/>
            <person name="Abidueva E.Y."/>
        </authorList>
    </citation>
    <scope>NUCLEOTIDE SEQUENCE [LARGE SCALE GENOMIC DNA]</scope>
    <source>
        <strain evidence="14 15">LMG 29479</strain>
    </source>
</reference>
<dbReference type="GO" id="GO:0008973">
    <property type="term" value="F:phosphopentomutase activity"/>
    <property type="evidence" value="ECO:0007669"/>
    <property type="project" value="TreeGrafter"/>
</dbReference>
<reference evidence="13" key="2">
    <citation type="submission" date="2021-04" db="EMBL/GenBank/DDBJ databases">
        <authorList>
            <person name="Karlyshev A.V."/>
        </authorList>
    </citation>
    <scope>NUCLEOTIDE SEQUENCE</scope>
    <source>
        <strain evidence="13">LMG 29479</strain>
    </source>
</reference>
<organism evidence="13">
    <name type="scientific">Coralloluteibacterium stylophorae</name>
    <dbReference type="NCBI Taxonomy" id="1776034"/>
    <lineage>
        <taxon>Bacteria</taxon>
        <taxon>Pseudomonadati</taxon>
        <taxon>Pseudomonadota</taxon>
        <taxon>Gammaproteobacteria</taxon>
        <taxon>Lysobacterales</taxon>
        <taxon>Lysobacteraceae</taxon>
        <taxon>Coralloluteibacterium</taxon>
    </lineage>
</organism>
<feature type="domain" description="Alpha-D-phosphohexomutase C-terminal" evidence="9">
    <location>
        <begin position="493"/>
        <end position="536"/>
    </location>
</feature>
<feature type="domain" description="Alpha-D-phosphohexomutase alpha/beta/alpha" evidence="11">
    <location>
        <begin position="209"/>
        <end position="312"/>
    </location>
</feature>
<dbReference type="EMBL" id="JAGQFT020000001">
    <property type="protein sequence ID" value="MBS7455590.1"/>
    <property type="molecule type" value="Genomic_DNA"/>
</dbReference>
<dbReference type="GO" id="GO:0005975">
    <property type="term" value="P:carbohydrate metabolic process"/>
    <property type="evidence" value="ECO:0007669"/>
    <property type="project" value="UniProtKB-UniRule"/>
</dbReference>
<evidence type="ECO:0000313" key="13">
    <source>
        <dbReference type="EMBL" id="MBR0562388.1"/>
    </source>
</evidence>
<dbReference type="Pfam" id="PF02880">
    <property type="entry name" value="PGM_PMM_III"/>
    <property type="match status" value="1"/>
</dbReference>
<evidence type="ECO:0000259" key="10">
    <source>
        <dbReference type="Pfam" id="PF02878"/>
    </source>
</evidence>
<feature type="domain" description="Alpha-D-phosphohexomutase alpha/beta/alpha" evidence="10">
    <location>
        <begin position="40"/>
        <end position="180"/>
    </location>
</feature>
<dbReference type="InterPro" id="IPR005844">
    <property type="entry name" value="A-D-PHexomutase_a/b/a-I"/>
</dbReference>
<dbReference type="Gene3D" id="3.30.310.50">
    <property type="entry name" value="Alpha-D-phosphohexomutase, C-terminal domain"/>
    <property type="match status" value="1"/>
</dbReference>
<accession>A0A8J8AZL3</accession>
<dbReference type="InterPro" id="IPR016055">
    <property type="entry name" value="A-D-PHexomutase_a/b/a-I/II/III"/>
</dbReference>
<gene>
    <name evidence="13" type="primary">pgm</name>
    <name evidence="14" type="ORF">KB893_000370</name>
    <name evidence="13" type="ORF">KB893_07660</name>
</gene>
<dbReference type="InterPro" id="IPR005852">
    <property type="entry name" value="PGM_a-D-Glc-sp"/>
</dbReference>
<dbReference type="PROSITE" id="PS00710">
    <property type="entry name" value="PGM_PMM"/>
    <property type="match status" value="1"/>
</dbReference>
<evidence type="ECO:0000259" key="12">
    <source>
        <dbReference type="Pfam" id="PF02880"/>
    </source>
</evidence>
<evidence type="ECO:0000256" key="6">
    <source>
        <dbReference type="ARBA" id="ARBA00023235"/>
    </source>
</evidence>
<keyword evidence="6 13" id="KW-0413">Isomerase</keyword>
<keyword evidence="3" id="KW-0597">Phosphoprotein</keyword>
<dbReference type="SUPFAM" id="SSF55957">
    <property type="entry name" value="Phosphoglucomutase, C-terminal domain"/>
    <property type="match status" value="1"/>
</dbReference>
<dbReference type="Gene3D" id="3.40.120.10">
    <property type="entry name" value="Alpha-D-Glucose-1,6-Bisphosphate, subunit A, domain 3"/>
    <property type="match status" value="3"/>
</dbReference>
<dbReference type="GO" id="GO:0000287">
    <property type="term" value="F:magnesium ion binding"/>
    <property type="evidence" value="ECO:0007669"/>
    <property type="project" value="InterPro"/>
</dbReference>
<evidence type="ECO:0000313" key="15">
    <source>
        <dbReference type="Proteomes" id="UP000675747"/>
    </source>
</evidence>
<sequence length="546" mass="57713">MSIHPRAGQLPQASDLVDLDELEKAYYAVTPDAARAEQQIAFGTSGHRGSSLRASFNEAHILAVTQAVCDYRRQQGIDGPLYIGRDTHALSGPALRSAVEVLVANEVEVRVDGGSAYTPTPAVSHAILVHNRGRRGGLADGIVITPSHNPPADGGFKYDPTTGGPAEAEATKAIQARANALIAQGLREVRRTPWERAQAGLVRHDVLGAYVEDLGALIDMDAIRGAGLKLGVDPLGGAGIDYWPRIAERYGLDLTVTDATVDGTFRFMPLDWDGKIRMDPSSRHAMAQLLELRDRFDVAFGCDTDHDRHGIVAPSVGLLPSNHFLAVCVDYLFRERGQWREAVGIGKTAVSSAMIDRVAADLGRGVVEVPAGFKWFVGGLLDGSLGFAGEESAGATLLRRDGGVWTTDKDGIALGLLAAEITARRGRDPGEVYAGIEECLGRAHYARIDAPASAAERAAIGKLSSDAVTAGELAGDTIESVLTHAPGNDAALGGIKVSSAHGWFAARPSGTEDIYKIYAESFRDAAHLARIQEEARAIVGAAIGAA</sequence>
<evidence type="ECO:0000313" key="14">
    <source>
        <dbReference type="EMBL" id="MBS7455590.1"/>
    </source>
</evidence>
<evidence type="ECO:0000256" key="3">
    <source>
        <dbReference type="ARBA" id="ARBA00022553"/>
    </source>
</evidence>
<dbReference type="EC" id="5.4.2.2" evidence="7"/>
<dbReference type="Pfam" id="PF02879">
    <property type="entry name" value="PGM_PMM_II"/>
    <property type="match status" value="1"/>
</dbReference>
<keyword evidence="4 8" id="KW-0479">Metal-binding</keyword>
<evidence type="ECO:0000256" key="1">
    <source>
        <dbReference type="ARBA" id="ARBA00001946"/>
    </source>
</evidence>
<evidence type="ECO:0000256" key="2">
    <source>
        <dbReference type="ARBA" id="ARBA00010231"/>
    </source>
</evidence>
<proteinExistence type="inferred from homology"/>
<keyword evidence="15" id="KW-1185">Reference proteome</keyword>
<dbReference type="Proteomes" id="UP000675747">
    <property type="component" value="Unassembled WGS sequence"/>
</dbReference>
<dbReference type="NCBIfam" id="TIGR01132">
    <property type="entry name" value="pgm"/>
    <property type="match status" value="1"/>
</dbReference>
<dbReference type="InterPro" id="IPR005846">
    <property type="entry name" value="A-D-PHexomutase_a/b/a-III"/>
</dbReference>
<dbReference type="GO" id="GO:0006166">
    <property type="term" value="P:purine ribonucleoside salvage"/>
    <property type="evidence" value="ECO:0007669"/>
    <property type="project" value="TreeGrafter"/>
</dbReference>
<dbReference type="RefSeq" id="WP_211926331.1">
    <property type="nucleotide sequence ID" value="NZ_JAGQFT020000001.1"/>
</dbReference>
<evidence type="ECO:0000256" key="4">
    <source>
        <dbReference type="ARBA" id="ARBA00022723"/>
    </source>
</evidence>
<comment type="similarity">
    <text evidence="2 8">Belongs to the phosphohexose mutase family.</text>
</comment>
<evidence type="ECO:0000259" key="11">
    <source>
        <dbReference type="Pfam" id="PF02879"/>
    </source>
</evidence>
<keyword evidence="5 8" id="KW-0460">Magnesium</keyword>
<dbReference type="EMBL" id="JAGQFT010000048">
    <property type="protein sequence ID" value="MBR0562388.1"/>
    <property type="molecule type" value="Genomic_DNA"/>
</dbReference>
<protein>
    <recommendedName>
        <fullName evidence="7">Phosphoglucomutase</fullName>
        <ecNumber evidence="7">5.4.2.2</ecNumber>
    </recommendedName>
</protein>
<dbReference type="Pfam" id="PF02878">
    <property type="entry name" value="PGM_PMM_I"/>
    <property type="match status" value="1"/>
</dbReference>
<dbReference type="Pfam" id="PF00408">
    <property type="entry name" value="PGM_PMM_IV"/>
    <property type="match status" value="1"/>
</dbReference>
<dbReference type="SUPFAM" id="SSF53738">
    <property type="entry name" value="Phosphoglucomutase, first 3 domains"/>
    <property type="match status" value="3"/>
</dbReference>
<dbReference type="PANTHER" id="PTHR45745:SF1">
    <property type="entry name" value="PHOSPHOGLUCOMUTASE 2B-RELATED"/>
    <property type="match status" value="1"/>
</dbReference>
<comment type="caution">
    <text evidence="13">The sequence shown here is derived from an EMBL/GenBank/DDBJ whole genome shotgun (WGS) entry which is preliminary data.</text>
</comment>
<feature type="domain" description="Alpha-D-phosphohexomutase alpha/beta/alpha" evidence="12">
    <location>
        <begin position="321"/>
        <end position="434"/>
    </location>
</feature>